<gene>
    <name evidence="3" type="ORF">HAND00432_LOCUS8852</name>
</gene>
<sequence length="159" mass="17257">MADQLQWIAGTFKGDGCGTYPTIKTPFEYEEEVSFEQVPGKPIFFYRQKTWKKGDPKVAMHAESGYLRVGPPAGGPGKAQCVISQITGLTEVCEGTADGELVHVTSKALGRVSTAKDPAVAEIVREIRKTDAGIRYKVSMGTSTHSEVVTHLEATLVRQ</sequence>
<reference evidence="3" key="1">
    <citation type="submission" date="2021-01" db="EMBL/GenBank/DDBJ databases">
        <authorList>
            <person name="Corre E."/>
            <person name="Pelletier E."/>
            <person name="Niang G."/>
            <person name="Scheremetjew M."/>
            <person name="Finn R."/>
            <person name="Kale V."/>
            <person name="Holt S."/>
            <person name="Cochrane G."/>
            <person name="Meng A."/>
            <person name="Brown T."/>
            <person name="Cohen L."/>
        </authorList>
    </citation>
    <scope>NUCLEOTIDE SEQUENCE</scope>
    <source>
        <strain evidence="3">CCMP644</strain>
    </source>
</reference>
<dbReference type="InterPro" id="IPR012674">
    <property type="entry name" value="Calycin"/>
</dbReference>
<dbReference type="Pfam" id="PF08768">
    <property type="entry name" value="THAP4_heme-bd"/>
    <property type="match status" value="1"/>
</dbReference>
<dbReference type="PANTHER" id="PTHR15854:SF4">
    <property type="entry name" value="PEROXYNITRITE ISOMERASE THAP4"/>
    <property type="match status" value="1"/>
</dbReference>
<dbReference type="CDD" id="cd07828">
    <property type="entry name" value="lipocalin_heme-bd-THAP4-like"/>
    <property type="match status" value="1"/>
</dbReference>
<dbReference type="Gene3D" id="2.40.128.20">
    <property type="match status" value="1"/>
</dbReference>
<name>A0A7S1GWS9_HEMAN</name>
<dbReference type="AlphaFoldDB" id="A0A7S1GWS9"/>
<dbReference type="EMBL" id="HBFX01014767">
    <property type="protein sequence ID" value="CAD8954315.1"/>
    <property type="molecule type" value="Transcribed_RNA"/>
</dbReference>
<evidence type="ECO:0000259" key="2">
    <source>
        <dbReference type="Pfam" id="PF08768"/>
    </source>
</evidence>
<proteinExistence type="predicted"/>
<accession>A0A7S1GWS9</accession>
<dbReference type="InterPro" id="IPR014878">
    <property type="entry name" value="THAP4-like_heme-bd"/>
</dbReference>
<dbReference type="SUPFAM" id="SSF50814">
    <property type="entry name" value="Lipocalins"/>
    <property type="match status" value="1"/>
</dbReference>
<evidence type="ECO:0000313" key="3">
    <source>
        <dbReference type="EMBL" id="CAD8954315.1"/>
    </source>
</evidence>
<organism evidence="3">
    <name type="scientific">Hemiselmis andersenii</name>
    <name type="common">Cryptophyte alga</name>
    <dbReference type="NCBI Taxonomy" id="464988"/>
    <lineage>
        <taxon>Eukaryota</taxon>
        <taxon>Cryptophyceae</taxon>
        <taxon>Cryptomonadales</taxon>
        <taxon>Hemiselmidaceae</taxon>
        <taxon>Hemiselmis</taxon>
    </lineage>
</organism>
<protein>
    <recommendedName>
        <fullName evidence="2">THAP4-like heme-binding domain-containing protein</fullName>
    </recommendedName>
</protein>
<dbReference type="PANTHER" id="PTHR15854">
    <property type="entry name" value="THAP4 PROTEIN"/>
    <property type="match status" value="1"/>
</dbReference>
<feature type="domain" description="THAP4-like heme-binding" evidence="2">
    <location>
        <begin position="4"/>
        <end position="158"/>
    </location>
</feature>
<comment type="catalytic activity">
    <reaction evidence="1">
        <text>peroxynitrite = nitrate</text>
        <dbReference type="Rhea" id="RHEA:63116"/>
        <dbReference type="ChEBI" id="CHEBI:17632"/>
        <dbReference type="ChEBI" id="CHEBI:25941"/>
    </reaction>
    <physiologicalReaction direction="left-to-right" evidence="1">
        <dbReference type="Rhea" id="RHEA:63117"/>
    </physiologicalReaction>
</comment>
<evidence type="ECO:0000256" key="1">
    <source>
        <dbReference type="ARBA" id="ARBA00036993"/>
    </source>
</evidence>
<dbReference type="InterPro" id="IPR045165">
    <property type="entry name" value="Nitrobindin"/>
</dbReference>